<feature type="domain" description="Proline-rich transmembrane protein 3/4" evidence="8">
    <location>
        <begin position="16"/>
        <end position="237"/>
    </location>
</feature>
<evidence type="ECO:0000256" key="2">
    <source>
        <dbReference type="ARBA" id="ARBA00022553"/>
    </source>
</evidence>
<evidence type="ECO:0000313" key="9">
    <source>
        <dbReference type="EMBL" id="KAJ7333099.1"/>
    </source>
</evidence>
<dbReference type="PANTHER" id="PTHR35578:SF6">
    <property type="entry name" value="PROLINE-RICH TRANSMEMBRANE PROTEIN 4"/>
    <property type="match status" value="1"/>
</dbReference>
<feature type="transmembrane region" description="Helical" evidence="7">
    <location>
        <begin position="116"/>
        <end position="143"/>
    </location>
</feature>
<protein>
    <recommendedName>
        <fullName evidence="8">Proline-rich transmembrane protein 3/4 domain-containing protein</fullName>
    </recommendedName>
</protein>
<dbReference type="Pfam" id="PF25987">
    <property type="entry name" value="PRRT3"/>
    <property type="match status" value="1"/>
</dbReference>
<evidence type="ECO:0000256" key="4">
    <source>
        <dbReference type="ARBA" id="ARBA00022729"/>
    </source>
</evidence>
<feature type="transmembrane region" description="Helical" evidence="7">
    <location>
        <begin position="45"/>
        <end position="69"/>
    </location>
</feature>
<evidence type="ECO:0000256" key="3">
    <source>
        <dbReference type="ARBA" id="ARBA00022692"/>
    </source>
</evidence>
<feature type="transmembrane region" description="Helical" evidence="7">
    <location>
        <begin position="164"/>
        <end position="187"/>
    </location>
</feature>
<keyword evidence="4" id="KW-0732">Signal</keyword>
<keyword evidence="10" id="KW-1185">Reference proteome</keyword>
<dbReference type="InterPro" id="IPR052836">
    <property type="entry name" value="PRRT_domain-containing"/>
</dbReference>
<reference evidence="9" key="1">
    <citation type="submission" date="2023-01" db="EMBL/GenBank/DDBJ databases">
        <title>Genome assembly of the deep-sea coral Lophelia pertusa.</title>
        <authorList>
            <person name="Herrera S."/>
            <person name="Cordes E."/>
        </authorList>
    </citation>
    <scope>NUCLEOTIDE SEQUENCE</scope>
    <source>
        <strain evidence="9">USNM1676648</strain>
        <tissue evidence="9">Polyp</tissue>
    </source>
</reference>
<evidence type="ECO:0000313" key="10">
    <source>
        <dbReference type="Proteomes" id="UP001163046"/>
    </source>
</evidence>
<name>A0A9X0CES3_9CNID</name>
<evidence type="ECO:0000256" key="1">
    <source>
        <dbReference type="ARBA" id="ARBA00004141"/>
    </source>
</evidence>
<dbReference type="InterPro" id="IPR059081">
    <property type="entry name" value="PRRT3-4"/>
</dbReference>
<dbReference type="AlphaFoldDB" id="A0A9X0CES3"/>
<keyword evidence="3 7" id="KW-0812">Transmembrane</keyword>
<comment type="caution">
    <text evidence="9">The sequence shown here is derived from an EMBL/GenBank/DDBJ whole genome shotgun (WGS) entry which is preliminary data.</text>
</comment>
<evidence type="ECO:0000256" key="6">
    <source>
        <dbReference type="ARBA" id="ARBA00023136"/>
    </source>
</evidence>
<feature type="transmembrane region" description="Helical" evidence="7">
    <location>
        <begin position="207"/>
        <end position="229"/>
    </location>
</feature>
<dbReference type="PANTHER" id="PTHR35578">
    <property type="entry name" value="PROLINE-RICH TRANSMEMBRANE PROTEIN 4-RELATED"/>
    <property type="match status" value="1"/>
</dbReference>
<feature type="transmembrane region" description="Helical" evidence="7">
    <location>
        <begin position="89"/>
        <end position="110"/>
    </location>
</feature>
<evidence type="ECO:0000259" key="8">
    <source>
        <dbReference type="Pfam" id="PF25987"/>
    </source>
</evidence>
<keyword evidence="2" id="KW-0597">Phosphoprotein</keyword>
<keyword evidence="6 7" id="KW-0472">Membrane</keyword>
<keyword evidence="5 7" id="KW-1133">Transmembrane helix</keyword>
<dbReference type="OrthoDB" id="10066605at2759"/>
<proteinExistence type="predicted"/>
<gene>
    <name evidence="9" type="ORF">OS493_018274</name>
</gene>
<dbReference type="EMBL" id="MU827787">
    <property type="protein sequence ID" value="KAJ7333099.1"/>
    <property type="molecule type" value="Genomic_DNA"/>
</dbReference>
<evidence type="ECO:0000256" key="7">
    <source>
        <dbReference type="SAM" id="Phobius"/>
    </source>
</evidence>
<accession>A0A9X0CES3</accession>
<evidence type="ECO:0000256" key="5">
    <source>
        <dbReference type="ARBA" id="ARBA00022989"/>
    </source>
</evidence>
<organism evidence="9 10">
    <name type="scientific">Desmophyllum pertusum</name>
    <dbReference type="NCBI Taxonomy" id="174260"/>
    <lineage>
        <taxon>Eukaryota</taxon>
        <taxon>Metazoa</taxon>
        <taxon>Cnidaria</taxon>
        <taxon>Anthozoa</taxon>
        <taxon>Hexacorallia</taxon>
        <taxon>Scleractinia</taxon>
        <taxon>Caryophylliina</taxon>
        <taxon>Caryophylliidae</taxon>
        <taxon>Desmophyllum</taxon>
    </lineage>
</organism>
<dbReference type="Proteomes" id="UP001163046">
    <property type="component" value="Unassembled WGS sequence"/>
</dbReference>
<comment type="subcellular location">
    <subcellularLocation>
        <location evidence="1">Membrane</location>
        <topology evidence="1">Multi-pass membrane protein</topology>
    </subcellularLocation>
</comment>
<sequence length="297" mass="33394">MFKNSRGTRQKKVSLVVLSQIIIFGLSRCIFLCVDAYNSKNYLPIAVVNLIWGIGHPCLVTALMLIFLVLRNALVMKSRFQNWYTTRNIALVTVPYYIFVFASEVIVSFLPSYKGLIFACQIINILLYVSLASFYTYISVLIWKKFRLVRKGVPKTHNRGKQTFSIFKRCIAAVVGGFSIGAMQIYSTVIVHSGVSYKAHAQYVSPWHWFALTTSLRCLEMGMSVLLYMTGTQNTAGQQACRTVDVAPMSMMQTQVESNESDKNYQILRVNLQCTYVESGSLPPTPGGILVDNTQQA</sequence>